<accession>A0A1B7NFH2</accession>
<dbReference type="EMBL" id="KV448135">
    <property type="protein sequence ID" value="OAX43617.1"/>
    <property type="molecule type" value="Genomic_DNA"/>
</dbReference>
<proteinExistence type="predicted"/>
<keyword evidence="4" id="KW-1185">Reference proteome</keyword>
<reference evidence="3 4" key="1">
    <citation type="submission" date="2016-06" db="EMBL/GenBank/DDBJ databases">
        <title>Comparative genomics of the ectomycorrhizal sister species Rhizopogon vinicolor and Rhizopogon vesiculosus (Basidiomycota: Boletales) reveals a divergence of the mating type B locus.</title>
        <authorList>
            <consortium name="DOE Joint Genome Institute"/>
            <person name="Mujic A.B."/>
            <person name="Kuo A."/>
            <person name="Tritt A."/>
            <person name="Lipzen A."/>
            <person name="Chen C."/>
            <person name="Johnson J."/>
            <person name="Sharma A."/>
            <person name="Barry K."/>
            <person name="Grigoriev I.V."/>
            <person name="Spatafora J.W."/>
        </authorList>
    </citation>
    <scope>NUCLEOTIDE SEQUENCE [LARGE SCALE GENOMIC DNA]</scope>
    <source>
        <strain evidence="3 4">AM-OR11-026</strain>
    </source>
</reference>
<name>A0A1B7NFH2_9AGAM</name>
<evidence type="ECO:0000256" key="1">
    <source>
        <dbReference type="SAM" id="MobiDB-lite"/>
    </source>
</evidence>
<evidence type="ECO:0000313" key="3">
    <source>
        <dbReference type="EMBL" id="OAX43617.1"/>
    </source>
</evidence>
<protein>
    <recommendedName>
        <fullName evidence="2">Ribonuclease H1 N-terminal domain-containing protein</fullName>
    </recommendedName>
</protein>
<dbReference type="Pfam" id="PF01693">
    <property type="entry name" value="Cauli_VI"/>
    <property type="match status" value="1"/>
</dbReference>
<evidence type="ECO:0000259" key="2">
    <source>
        <dbReference type="Pfam" id="PF01693"/>
    </source>
</evidence>
<dbReference type="Gene3D" id="3.40.970.10">
    <property type="entry name" value="Ribonuclease H1, N-terminal domain"/>
    <property type="match status" value="1"/>
</dbReference>
<dbReference type="SUPFAM" id="SSF55658">
    <property type="entry name" value="L9 N-domain-like"/>
    <property type="match status" value="1"/>
</dbReference>
<dbReference type="OrthoDB" id="432234at2759"/>
<dbReference type="InterPro" id="IPR009027">
    <property type="entry name" value="Ribosomal_bL9/RNase_H1_N"/>
</dbReference>
<dbReference type="STRING" id="1314800.A0A1B7NFH2"/>
<evidence type="ECO:0000313" key="4">
    <source>
        <dbReference type="Proteomes" id="UP000092154"/>
    </source>
</evidence>
<dbReference type="AlphaFoldDB" id="A0A1B7NFH2"/>
<feature type="compositionally biased region" description="Low complexity" evidence="1">
    <location>
        <begin position="87"/>
        <end position="103"/>
    </location>
</feature>
<dbReference type="Proteomes" id="UP000092154">
    <property type="component" value="Unassembled WGS sequence"/>
</dbReference>
<feature type="region of interest" description="Disordered" evidence="1">
    <location>
        <begin position="87"/>
        <end position="123"/>
    </location>
</feature>
<feature type="domain" description="Ribonuclease H1 N-terminal" evidence="2">
    <location>
        <begin position="8"/>
        <end position="66"/>
    </location>
</feature>
<gene>
    <name evidence="3" type="ORF">K503DRAFT_680682</name>
</gene>
<dbReference type="InParanoid" id="A0A1B7NFH2"/>
<organism evidence="3 4">
    <name type="scientific">Rhizopogon vinicolor AM-OR11-026</name>
    <dbReference type="NCBI Taxonomy" id="1314800"/>
    <lineage>
        <taxon>Eukaryota</taxon>
        <taxon>Fungi</taxon>
        <taxon>Dikarya</taxon>
        <taxon>Basidiomycota</taxon>
        <taxon>Agaricomycotina</taxon>
        <taxon>Agaricomycetes</taxon>
        <taxon>Agaricomycetidae</taxon>
        <taxon>Boletales</taxon>
        <taxon>Suillineae</taxon>
        <taxon>Rhizopogonaceae</taxon>
        <taxon>Rhizopogon</taxon>
    </lineage>
</organism>
<dbReference type="InterPro" id="IPR011320">
    <property type="entry name" value="RNase_H1_N"/>
</dbReference>
<sequence>MPKAARNKYYAVRIGREGPKIYDTWAEVINVFHHLMNASLKILHQVSRWPGAVHKSFRSRVEAEQWLALPRASEYLSTAITTLLSPEAPIPSSSMSSSAPDVSSRIEQGTPAPRSADITLSDEQKGVLRRVERGENIFFTGSAGA</sequence>
<dbReference type="InterPro" id="IPR037056">
    <property type="entry name" value="RNase_H1_N_sf"/>
</dbReference>